<comment type="similarity">
    <text evidence="1">Belongs to the NmrA-type oxidoreductase family. Isoflavone reductase subfamily.</text>
</comment>
<dbReference type="Proteomes" id="UP000800200">
    <property type="component" value="Unassembled WGS sequence"/>
</dbReference>
<evidence type="ECO:0000256" key="3">
    <source>
        <dbReference type="ARBA" id="ARBA00023002"/>
    </source>
</evidence>
<keyword evidence="2" id="KW-0521">NADP</keyword>
<evidence type="ECO:0000313" key="5">
    <source>
        <dbReference type="Proteomes" id="UP000800200"/>
    </source>
</evidence>
<proteinExistence type="inferred from homology"/>
<dbReference type="GO" id="GO:0016491">
    <property type="term" value="F:oxidoreductase activity"/>
    <property type="evidence" value="ECO:0007669"/>
    <property type="project" value="UniProtKB-KW"/>
</dbReference>
<dbReference type="PANTHER" id="PTHR47706:SF4">
    <property type="entry name" value="NMRA-LIKE DOMAIN-CONTAINING PROTEIN"/>
    <property type="match status" value="1"/>
</dbReference>
<evidence type="ECO:0000256" key="1">
    <source>
        <dbReference type="ARBA" id="ARBA00005725"/>
    </source>
</evidence>
<keyword evidence="3" id="KW-0560">Oxidoreductase</keyword>
<name>A0A6A6DUY5_9PEZI</name>
<dbReference type="OrthoDB" id="10000533at2759"/>
<feature type="non-terminal residue" evidence="4">
    <location>
        <position position="211"/>
    </location>
</feature>
<evidence type="ECO:0000313" key="4">
    <source>
        <dbReference type="EMBL" id="KAF2182049.1"/>
    </source>
</evidence>
<reference evidence="4" key="1">
    <citation type="journal article" date="2020" name="Stud. Mycol.">
        <title>101 Dothideomycetes genomes: a test case for predicting lifestyles and emergence of pathogens.</title>
        <authorList>
            <person name="Haridas S."/>
            <person name="Albert R."/>
            <person name="Binder M."/>
            <person name="Bloem J."/>
            <person name="Labutti K."/>
            <person name="Salamov A."/>
            <person name="Andreopoulos B."/>
            <person name="Baker S."/>
            <person name="Barry K."/>
            <person name="Bills G."/>
            <person name="Bluhm B."/>
            <person name="Cannon C."/>
            <person name="Castanera R."/>
            <person name="Culley D."/>
            <person name="Daum C."/>
            <person name="Ezra D."/>
            <person name="Gonzalez J."/>
            <person name="Henrissat B."/>
            <person name="Kuo A."/>
            <person name="Liang C."/>
            <person name="Lipzen A."/>
            <person name="Lutzoni F."/>
            <person name="Magnuson J."/>
            <person name="Mondo S."/>
            <person name="Nolan M."/>
            <person name="Ohm R."/>
            <person name="Pangilinan J."/>
            <person name="Park H.-J."/>
            <person name="Ramirez L."/>
            <person name="Alfaro M."/>
            <person name="Sun H."/>
            <person name="Tritt A."/>
            <person name="Yoshinaga Y."/>
            <person name="Zwiers L.-H."/>
            <person name="Turgeon B."/>
            <person name="Goodwin S."/>
            <person name="Spatafora J."/>
            <person name="Crous P."/>
            <person name="Grigoriev I."/>
        </authorList>
    </citation>
    <scope>NUCLEOTIDE SEQUENCE</scope>
    <source>
        <strain evidence="4">CBS 207.26</strain>
    </source>
</reference>
<dbReference type="AlphaFoldDB" id="A0A6A6DUY5"/>
<evidence type="ECO:0008006" key="6">
    <source>
        <dbReference type="Google" id="ProtNLM"/>
    </source>
</evidence>
<keyword evidence="5" id="KW-1185">Reference proteome</keyword>
<protein>
    <recommendedName>
        <fullName evidence="6">NmrA-like domain-containing protein</fullName>
    </recommendedName>
</protein>
<dbReference type="InterPro" id="IPR051609">
    <property type="entry name" value="NmrA/Isoflavone_reductase-like"/>
</dbReference>
<dbReference type="Gene3D" id="3.40.50.720">
    <property type="entry name" value="NAD(P)-binding Rossmann-like Domain"/>
    <property type="match status" value="1"/>
</dbReference>
<accession>A0A6A6DUY5</accession>
<gene>
    <name evidence="4" type="ORF">K469DRAFT_713128</name>
</gene>
<dbReference type="PANTHER" id="PTHR47706">
    <property type="entry name" value="NMRA-LIKE FAMILY PROTEIN"/>
    <property type="match status" value="1"/>
</dbReference>
<dbReference type="EMBL" id="ML994650">
    <property type="protein sequence ID" value="KAF2182049.1"/>
    <property type="molecule type" value="Genomic_DNA"/>
</dbReference>
<evidence type="ECO:0000256" key="2">
    <source>
        <dbReference type="ARBA" id="ARBA00022857"/>
    </source>
</evidence>
<organism evidence="4 5">
    <name type="scientific">Zopfia rhizophila CBS 207.26</name>
    <dbReference type="NCBI Taxonomy" id="1314779"/>
    <lineage>
        <taxon>Eukaryota</taxon>
        <taxon>Fungi</taxon>
        <taxon>Dikarya</taxon>
        <taxon>Ascomycota</taxon>
        <taxon>Pezizomycotina</taxon>
        <taxon>Dothideomycetes</taxon>
        <taxon>Dothideomycetes incertae sedis</taxon>
        <taxon>Zopfiaceae</taxon>
        <taxon>Zopfia</taxon>
    </lineage>
</organism>
<sequence length="211" mass="23302">MAPGYGHRSPQDRLHFRKLITIGTTRYSYRKPLDPCYHFIFVHCAQVICILLAKDGTWASTQINLLNACLKAGVSRFAPAEFGPGPLAAPKISMLSDQVAVIEACRTAKSSHPGFEYAGFHLGLFMNYLGYGAEKEEEALAGKRDDGEFVWHVKDMRAEIPLTKEGKVPSITLTEIGDAGRFVAAACMLEKGKWEEDCSMVGETVRMDEVV</sequence>